<keyword evidence="2" id="KW-1185">Reference proteome</keyword>
<dbReference type="AlphaFoldDB" id="A0A4C1U8E4"/>
<proteinExistence type="predicted"/>
<protein>
    <submittedName>
        <fullName evidence="1">Uncharacterized protein</fullName>
    </submittedName>
</protein>
<evidence type="ECO:0000313" key="1">
    <source>
        <dbReference type="EMBL" id="GBP22146.1"/>
    </source>
</evidence>
<dbReference type="Proteomes" id="UP000299102">
    <property type="component" value="Unassembled WGS sequence"/>
</dbReference>
<evidence type="ECO:0000313" key="2">
    <source>
        <dbReference type="Proteomes" id="UP000299102"/>
    </source>
</evidence>
<name>A0A4C1U8E4_EUMVA</name>
<sequence length="77" mass="8998">MEKGDYKNIAVLTGFAEMEGISRTEYFEEWADEMKKDFTDFLPADLKLDDDATKKRVTEEIKAFYFGAGFDNLKKFH</sequence>
<comment type="caution">
    <text evidence="1">The sequence shown here is derived from an EMBL/GenBank/DDBJ whole genome shotgun (WGS) entry which is preliminary data.</text>
</comment>
<accession>A0A4C1U8E4</accession>
<gene>
    <name evidence="1" type="ORF">EVAR_10655_1</name>
</gene>
<dbReference type="EMBL" id="BGZK01000137">
    <property type="protein sequence ID" value="GBP22146.1"/>
    <property type="molecule type" value="Genomic_DNA"/>
</dbReference>
<organism evidence="1 2">
    <name type="scientific">Eumeta variegata</name>
    <name type="common">Bagworm moth</name>
    <name type="synonym">Eumeta japonica</name>
    <dbReference type="NCBI Taxonomy" id="151549"/>
    <lineage>
        <taxon>Eukaryota</taxon>
        <taxon>Metazoa</taxon>
        <taxon>Ecdysozoa</taxon>
        <taxon>Arthropoda</taxon>
        <taxon>Hexapoda</taxon>
        <taxon>Insecta</taxon>
        <taxon>Pterygota</taxon>
        <taxon>Neoptera</taxon>
        <taxon>Endopterygota</taxon>
        <taxon>Lepidoptera</taxon>
        <taxon>Glossata</taxon>
        <taxon>Ditrysia</taxon>
        <taxon>Tineoidea</taxon>
        <taxon>Psychidae</taxon>
        <taxon>Oiketicinae</taxon>
        <taxon>Eumeta</taxon>
    </lineage>
</organism>
<reference evidence="1 2" key="1">
    <citation type="journal article" date="2019" name="Commun. Biol.">
        <title>The bagworm genome reveals a unique fibroin gene that provides high tensile strength.</title>
        <authorList>
            <person name="Kono N."/>
            <person name="Nakamura H."/>
            <person name="Ohtoshi R."/>
            <person name="Tomita M."/>
            <person name="Numata K."/>
            <person name="Arakawa K."/>
        </authorList>
    </citation>
    <scope>NUCLEOTIDE SEQUENCE [LARGE SCALE GENOMIC DNA]</scope>
</reference>